<protein>
    <recommendedName>
        <fullName evidence="4">Methyltransferase</fullName>
        <ecNumber evidence="4">2.1.1.-</ecNumber>
    </recommendedName>
</protein>
<evidence type="ECO:0000256" key="4">
    <source>
        <dbReference type="RuleBase" id="RU362026"/>
    </source>
</evidence>
<dbReference type="InterPro" id="IPR002941">
    <property type="entry name" value="DNA_methylase_N4/N6"/>
</dbReference>
<evidence type="ECO:0000256" key="1">
    <source>
        <dbReference type="ARBA" id="ARBA00022603"/>
    </source>
</evidence>
<name>A0A1H9INN7_9LACT</name>
<dbReference type="GO" id="GO:0003677">
    <property type="term" value="F:DNA binding"/>
    <property type="evidence" value="ECO:0007669"/>
    <property type="project" value="InterPro"/>
</dbReference>
<evidence type="ECO:0000259" key="5">
    <source>
        <dbReference type="Pfam" id="PF01555"/>
    </source>
</evidence>
<dbReference type="InterPro" id="IPR029063">
    <property type="entry name" value="SAM-dependent_MTases_sf"/>
</dbReference>
<dbReference type="PRINTS" id="PR00508">
    <property type="entry name" value="S21N4MTFRASE"/>
</dbReference>
<comment type="similarity">
    <text evidence="4">Belongs to the N(4)/N(6)-methyltransferase family.</text>
</comment>
<dbReference type="CDD" id="cd02440">
    <property type="entry name" value="AdoMet_MTases"/>
    <property type="match status" value="1"/>
</dbReference>
<accession>A0A1H9INN7</accession>
<dbReference type="InterPro" id="IPR001091">
    <property type="entry name" value="RM_Methyltransferase"/>
</dbReference>
<dbReference type="AlphaFoldDB" id="A0A1H9INN7"/>
<keyword evidence="2 6" id="KW-0808">Transferase</keyword>
<gene>
    <name evidence="6" type="ORF">SAMN05421767_10641</name>
</gene>
<dbReference type="GO" id="GO:0008170">
    <property type="term" value="F:N-methyltransferase activity"/>
    <property type="evidence" value="ECO:0007669"/>
    <property type="project" value="InterPro"/>
</dbReference>
<dbReference type="STRING" id="137733.SAMN05421767_10641"/>
<dbReference type="EC" id="2.1.1.-" evidence="4"/>
<evidence type="ECO:0000313" key="7">
    <source>
        <dbReference type="Proteomes" id="UP000198556"/>
    </source>
</evidence>
<keyword evidence="3" id="KW-0680">Restriction system</keyword>
<dbReference type="SUPFAM" id="SSF53335">
    <property type="entry name" value="S-adenosyl-L-methionine-dependent methyltransferases"/>
    <property type="match status" value="1"/>
</dbReference>
<evidence type="ECO:0000256" key="3">
    <source>
        <dbReference type="ARBA" id="ARBA00022747"/>
    </source>
</evidence>
<feature type="domain" description="DNA methylase N-4/N-6" evidence="5">
    <location>
        <begin position="45"/>
        <end position="274"/>
    </location>
</feature>
<dbReference type="Pfam" id="PF01555">
    <property type="entry name" value="N6_N4_Mtase"/>
    <property type="match status" value="1"/>
</dbReference>
<dbReference type="GO" id="GO:0009307">
    <property type="term" value="P:DNA restriction-modification system"/>
    <property type="evidence" value="ECO:0007669"/>
    <property type="project" value="UniProtKB-KW"/>
</dbReference>
<reference evidence="6 7" key="1">
    <citation type="submission" date="2016-10" db="EMBL/GenBank/DDBJ databases">
        <authorList>
            <person name="de Groot N.N."/>
        </authorList>
    </citation>
    <scope>NUCLEOTIDE SEQUENCE [LARGE SCALE GENOMIC DNA]</scope>
    <source>
        <strain evidence="6 7">DSM 15827</strain>
    </source>
</reference>
<keyword evidence="7" id="KW-1185">Reference proteome</keyword>
<proteinExistence type="inferred from homology"/>
<dbReference type="EMBL" id="FOGF01000006">
    <property type="protein sequence ID" value="SEQ76139.1"/>
    <property type="molecule type" value="Genomic_DNA"/>
</dbReference>
<evidence type="ECO:0000313" key="6">
    <source>
        <dbReference type="EMBL" id="SEQ76139.1"/>
    </source>
</evidence>
<sequence>MTNTENVAEKEAMQTEWKNKKRPIKCELYHDNFQNYKRYAIKPAQLVIADIPYNLGANAYGSNPVWYEGGDNKNGESKLAGSNFFRGDDNFNIAEFMHFCNKLVKKEPKAKNQAGAMIVFCAFEQIAMVQEYGKRHGFANSYPLIFCKKSSSQVLKANMKIVGACEYAVVLYRNKLPKFRNGVQQDGNGKNIRGTGKMIKNWVEWETDTKKEIEKIHPTQKPVATLKKLIEIFTDPGDVVIDPCAGSGATLRAARELGRHSYGFECNPEFYKPAIEKMLVEVEDNKPEQIDMLEML</sequence>
<dbReference type="Proteomes" id="UP000198556">
    <property type="component" value="Unassembled WGS sequence"/>
</dbReference>
<evidence type="ECO:0000256" key="2">
    <source>
        <dbReference type="ARBA" id="ARBA00022679"/>
    </source>
</evidence>
<dbReference type="Gene3D" id="3.40.50.150">
    <property type="entry name" value="Vaccinia Virus protein VP39"/>
    <property type="match status" value="1"/>
</dbReference>
<keyword evidence="1 6" id="KW-0489">Methyltransferase</keyword>
<organism evidence="6 7">
    <name type="scientific">Granulicatella balaenopterae</name>
    <dbReference type="NCBI Taxonomy" id="137733"/>
    <lineage>
        <taxon>Bacteria</taxon>
        <taxon>Bacillati</taxon>
        <taxon>Bacillota</taxon>
        <taxon>Bacilli</taxon>
        <taxon>Lactobacillales</taxon>
        <taxon>Carnobacteriaceae</taxon>
        <taxon>Granulicatella</taxon>
    </lineage>
</organism>
<dbReference type="GO" id="GO:0032259">
    <property type="term" value="P:methylation"/>
    <property type="evidence" value="ECO:0007669"/>
    <property type="project" value="UniProtKB-KW"/>
</dbReference>